<keyword evidence="4" id="KW-1185">Reference proteome</keyword>
<feature type="chain" id="PRO_5037755229" description="Ice-binding protein C-terminal domain-containing protein" evidence="1">
    <location>
        <begin position="24"/>
        <end position="202"/>
    </location>
</feature>
<reference evidence="3" key="2">
    <citation type="submission" date="2020-09" db="EMBL/GenBank/DDBJ databases">
        <authorList>
            <person name="Sun Q."/>
            <person name="Zhou Y."/>
        </authorList>
    </citation>
    <scope>NUCLEOTIDE SEQUENCE</scope>
    <source>
        <strain evidence="3">CGMCC 1.15330</strain>
    </source>
</reference>
<dbReference type="NCBIfam" id="TIGR02595">
    <property type="entry name" value="PEP_CTERM"/>
    <property type="match status" value="1"/>
</dbReference>
<feature type="signal peptide" evidence="1">
    <location>
        <begin position="1"/>
        <end position="23"/>
    </location>
</feature>
<dbReference type="AlphaFoldDB" id="A0A916SY25"/>
<dbReference type="InterPro" id="IPR013424">
    <property type="entry name" value="Ice-binding_C"/>
</dbReference>
<reference evidence="3" key="1">
    <citation type="journal article" date="2014" name="Int. J. Syst. Evol. Microbiol.">
        <title>Complete genome sequence of Corynebacterium casei LMG S-19264T (=DSM 44701T), isolated from a smear-ripened cheese.</title>
        <authorList>
            <consortium name="US DOE Joint Genome Institute (JGI-PGF)"/>
            <person name="Walter F."/>
            <person name="Albersmeier A."/>
            <person name="Kalinowski J."/>
            <person name="Ruckert C."/>
        </authorList>
    </citation>
    <scope>NUCLEOTIDE SEQUENCE</scope>
    <source>
        <strain evidence="3">CGMCC 1.15330</strain>
    </source>
</reference>
<dbReference type="Proteomes" id="UP000623067">
    <property type="component" value="Unassembled WGS sequence"/>
</dbReference>
<dbReference type="RefSeq" id="WP_188657621.1">
    <property type="nucleotide sequence ID" value="NZ_BMIH01000001.1"/>
</dbReference>
<gene>
    <name evidence="3" type="ORF">GCM10011380_10590</name>
</gene>
<proteinExistence type="predicted"/>
<comment type="caution">
    <text evidence="3">The sequence shown here is derived from an EMBL/GenBank/DDBJ whole genome shotgun (WGS) entry which is preliminary data.</text>
</comment>
<evidence type="ECO:0000259" key="2">
    <source>
        <dbReference type="Pfam" id="PF07589"/>
    </source>
</evidence>
<sequence length="202" mass="20100">MKNFVAAALSAALALGWSGTAEAAYSVTFQQVGNDVVASGTGTLNTTGLGVFSTNNDSAFISPGRNIALIGGGNSTLLNTTLTYNGLLGTGVGLISPTSSTGNIAGVYGGFNFLAVSGGYVSNTLTSGTSTFANSTLASLGLNPGLVTVGFNSGLNADVFTITVVGAPTVPEPATWAMLLVGFGMVGGAARYRRRSVKVSLA</sequence>
<dbReference type="Pfam" id="PF07589">
    <property type="entry name" value="PEP-CTERM"/>
    <property type="match status" value="1"/>
</dbReference>
<dbReference type="EMBL" id="BMIH01000001">
    <property type="protein sequence ID" value="GGB22809.1"/>
    <property type="molecule type" value="Genomic_DNA"/>
</dbReference>
<protein>
    <recommendedName>
        <fullName evidence="2">Ice-binding protein C-terminal domain-containing protein</fullName>
    </recommendedName>
</protein>
<evidence type="ECO:0000313" key="4">
    <source>
        <dbReference type="Proteomes" id="UP000623067"/>
    </source>
</evidence>
<dbReference type="NCBIfam" id="NF035944">
    <property type="entry name" value="PEPxxWA-CTERM"/>
    <property type="match status" value="1"/>
</dbReference>
<name>A0A916SY25_9SPHN</name>
<keyword evidence="1" id="KW-0732">Signal</keyword>
<feature type="domain" description="Ice-binding protein C-terminal" evidence="2">
    <location>
        <begin position="169"/>
        <end position="194"/>
    </location>
</feature>
<organism evidence="3 4">
    <name type="scientific">Sphingomonas metalli</name>
    <dbReference type="NCBI Taxonomy" id="1779358"/>
    <lineage>
        <taxon>Bacteria</taxon>
        <taxon>Pseudomonadati</taxon>
        <taxon>Pseudomonadota</taxon>
        <taxon>Alphaproteobacteria</taxon>
        <taxon>Sphingomonadales</taxon>
        <taxon>Sphingomonadaceae</taxon>
        <taxon>Sphingomonas</taxon>
    </lineage>
</organism>
<evidence type="ECO:0000256" key="1">
    <source>
        <dbReference type="SAM" id="SignalP"/>
    </source>
</evidence>
<accession>A0A916SY25</accession>
<evidence type="ECO:0000313" key="3">
    <source>
        <dbReference type="EMBL" id="GGB22809.1"/>
    </source>
</evidence>